<dbReference type="Gene3D" id="3.40.50.720">
    <property type="entry name" value="NAD(P)-binding Rossmann-like Domain"/>
    <property type="match status" value="1"/>
</dbReference>
<dbReference type="SUPFAM" id="SSF51735">
    <property type="entry name" value="NAD(P)-binding Rossmann-fold domains"/>
    <property type="match status" value="1"/>
</dbReference>
<evidence type="ECO:0000313" key="4">
    <source>
        <dbReference type="Proteomes" id="UP000053328"/>
    </source>
</evidence>
<dbReference type="RefSeq" id="XP_016230037.1">
    <property type="nucleotide sequence ID" value="XM_016386229.1"/>
</dbReference>
<dbReference type="InterPro" id="IPR016040">
    <property type="entry name" value="NAD(P)-bd_dom"/>
</dbReference>
<accession>A0A0D1Y4D9</accession>
<protein>
    <recommendedName>
        <fullName evidence="2">NAD(P)-binding domain-containing protein</fullName>
    </recommendedName>
</protein>
<keyword evidence="4" id="KW-1185">Reference proteome</keyword>
<dbReference type="EMBL" id="KN847502">
    <property type="protein sequence ID" value="KIW09821.1"/>
    <property type="molecule type" value="Genomic_DNA"/>
</dbReference>
<feature type="domain" description="NAD(P)-binding" evidence="2">
    <location>
        <begin position="10"/>
        <end position="174"/>
    </location>
</feature>
<dbReference type="GeneID" id="27339005"/>
<organism evidence="3 4">
    <name type="scientific">Exophiala spinifera</name>
    <dbReference type="NCBI Taxonomy" id="91928"/>
    <lineage>
        <taxon>Eukaryota</taxon>
        <taxon>Fungi</taxon>
        <taxon>Dikarya</taxon>
        <taxon>Ascomycota</taxon>
        <taxon>Pezizomycotina</taxon>
        <taxon>Eurotiomycetes</taxon>
        <taxon>Chaetothyriomycetidae</taxon>
        <taxon>Chaetothyriales</taxon>
        <taxon>Herpotrichiellaceae</taxon>
        <taxon>Exophiala</taxon>
    </lineage>
</organism>
<dbReference type="InterPro" id="IPR036291">
    <property type="entry name" value="NAD(P)-bd_dom_sf"/>
</dbReference>
<dbReference type="HOGENOM" id="CLU_025711_4_3_1"/>
<dbReference type="VEuPathDB" id="FungiDB:PV08_11922"/>
<gene>
    <name evidence="3" type="ORF">PV08_11922</name>
</gene>
<dbReference type="AlphaFoldDB" id="A0A0D1Y4D9"/>
<proteinExistence type="inferred from homology"/>
<dbReference type="PANTHER" id="PTHR43355">
    <property type="entry name" value="FLAVIN REDUCTASE (NADPH)"/>
    <property type="match status" value="1"/>
</dbReference>
<dbReference type="Proteomes" id="UP000053328">
    <property type="component" value="Unassembled WGS sequence"/>
</dbReference>
<dbReference type="OrthoDB" id="10254221at2759"/>
<evidence type="ECO:0000259" key="2">
    <source>
        <dbReference type="Pfam" id="PF13460"/>
    </source>
</evidence>
<name>A0A0D1Y4D9_9EURO</name>
<evidence type="ECO:0000256" key="1">
    <source>
        <dbReference type="ARBA" id="ARBA00038376"/>
    </source>
</evidence>
<dbReference type="PANTHER" id="PTHR43355:SF2">
    <property type="entry name" value="FLAVIN REDUCTASE (NADPH)"/>
    <property type="match status" value="1"/>
</dbReference>
<comment type="similarity">
    <text evidence="1">Belongs to the avfA family.</text>
</comment>
<dbReference type="GO" id="GO:0016646">
    <property type="term" value="F:oxidoreductase activity, acting on the CH-NH group of donors, NAD or NADP as acceptor"/>
    <property type="evidence" value="ECO:0007669"/>
    <property type="project" value="TreeGrafter"/>
</dbReference>
<dbReference type="InterPro" id="IPR051606">
    <property type="entry name" value="Polyketide_Oxido-like"/>
</dbReference>
<dbReference type="STRING" id="91928.A0A0D1Y4D9"/>
<reference evidence="3 4" key="1">
    <citation type="submission" date="2015-01" db="EMBL/GenBank/DDBJ databases">
        <title>The Genome Sequence of Exophiala spinifera CBS89968.</title>
        <authorList>
            <consortium name="The Broad Institute Genomics Platform"/>
            <person name="Cuomo C."/>
            <person name="de Hoog S."/>
            <person name="Gorbushina A."/>
            <person name="Stielow B."/>
            <person name="Teixiera M."/>
            <person name="Abouelleil A."/>
            <person name="Chapman S.B."/>
            <person name="Priest M."/>
            <person name="Young S.K."/>
            <person name="Wortman J."/>
            <person name="Nusbaum C."/>
            <person name="Birren B."/>
        </authorList>
    </citation>
    <scope>NUCLEOTIDE SEQUENCE [LARGE SCALE GENOMIC DNA]</scope>
    <source>
        <strain evidence="3 4">CBS 89968</strain>
    </source>
</reference>
<sequence>MDRDKVLVFGATGPAGICVLRELLSRNIPALAFCRNPGKIPKDLSDHALLEILKGDMTNREDFSRAISKSRAIISLLGPSADRQPRNTFADYYRTIVSSMKEHGVHRFLVLGTTAIYRHDDRTSIVRSLMKALIQLVVNHAYQNVMAIQEYFDSVQDPSIEWTVYRLGWLTGTSDPAAWSEDRKKGEAYAGPVGGPGFTSGVNRSILAKWLVDTSLDPSAKWKQQMPAVSNLRK</sequence>
<dbReference type="Pfam" id="PF13460">
    <property type="entry name" value="NAD_binding_10"/>
    <property type="match status" value="1"/>
</dbReference>
<evidence type="ECO:0000313" key="3">
    <source>
        <dbReference type="EMBL" id="KIW09821.1"/>
    </source>
</evidence>